<dbReference type="EMBL" id="BSXV01006507">
    <property type="protein sequence ID" value="GMF03864.1"/>
    <property type="molecule type" value="Genomic_DNA"/>
</dbReference>
<dbReference type="Proteomes" id="UP001165101">
    <property type="component" value="Unassembled WGS sequence"/>
</dbReference>
<name>A0ACB5U7D0_CANBO</name>
<evidence type="ECO:0000313" key="2">
    <source>
        <dbReference type="Proteomes" id="UP001165101"/>
    </source>
</evidence>
<evidence type="ECO:0000313" key="1">
    <source>
        <dbReference type="EMBL" id="GMF03864.1"/>
    </source>
</evidence>
<comment type="caution">
    <text evidence="1">The sequence shown here is derived from an EMBL/GenBank/DDBJ whole genome shotgun (WGS) entry which is preliminary data.</text>
</comment>
<proteinExistence type="predicted"/>
<keyword evidence="2" id="KW-1185">Reference proteome</keyword>
<sequence length="265" mass="31179">MDTFNHVMMQSSIDFITNKFGYVVIVKDSNSSRRLNLTDNNTLDGKRKPGSSLLQIGNCILPKLLQNIKEHEIFAAKLRLFMIDSFAINDKVLLNKEWTVNNYNEFYTRDLKNSSKWPKSYNSANNNNGRNPRIRLTIDNIYPEYLKLMGYFTDLSETLKDINKPPPTSRGVTSLCNSLDALKNVCSIIFKLDKEQENEIKKKYIHLNNEDYHISKLKNRTEEEIIIISESYKNKIFECEWILSDEKFRQQTRLFKNRRSILRCK</sequence>
<organism evidence="1 2">
    <name type="scientific">Candida boidinii</name>
    <name type="common">Yeast</name>
    <dbReference type="NCBI Taxonomy" id="5477"/>
    <lineage>
        <taxon>Eukaryota</taxon>
        <taxon>Fungi</taxon>
        <taxon>Dikarya</taxon>
        <taxon>Ascomycota</taxon>
        <taxon>Saccharomycotina</taxon>
        <taxon>Pichiomycetes</taxon>
        <taxon>Pichiales</taxon>
        <taxon>Pichiaceae</taxon>
        <taxon>Ogataea</taxon>
        <taxon>Ogataea/Candida clade</taxon>
    </lineage>
</organism>
<protein>
    <submittedName>
        <fullName evidence="1">Unnamed protein product</fullName>
    </submittedName>
</protein>
<reference evidence="1" key="1">
    <citation type="submission" date="2023-04" db="EMBL/GenBank/DDBJ databases">
        <title>Candida boidinii NBRC 1967.</title>
        <authorList>
            <person name="Ichikawa N."/>
            <person name="Sato H."/>
            <person name="Tonouchi N."/>
        </authorList>
    </citation>
    <scope>NUCLEOTIDE SEQUENCE</scope>
    <source>
        <strain evidence="1">NBRC 1967</strain>
    </source>
</reference>
<accession>A0ACB5U7D0</accession>
<gene>
    <name evidence="1" type="ORF">Cboi01_000639700</name>
</gene>